<evidence type="ECO:0000256" key="1">
    <source>
        <dbReference type="SAM" id="SignalP"/>
    </source>
</evidence>
<dbReference type="Proteomes" id="UP000215158">
    <property type="component" value="Plasmid pBN2"/>
</dbReference>
<evidence type="ECO:0008006" key="4">
    <source>
        <dbReference type="Google" id="ProtNLM"/>
    </source>
</evidence>
<reference evidence="2 3" key="1">
    <citation type="submission" date="2017-08" db="EMBL/GenBank/DDBJ databases">
        <title>Identification and genetic characteristics of simultaneous BTEX- and naphthalene-degrading Paraburkholderia sp. BN5 isolated from petroleum-contaminated soil.</title>
        <authorList>
            <person name="Lee Y."/>
            <person name="Jeon C.O."/>
        </authorList>
    </citation>
    <scope>NUCLEOTIDE SEQUENCE [LARGE SCALE GENOMIC DNA]</scope>
    <source>
        <strain evidence="2 3">BN5</strain>
        <plasmid evidence="2 3">pBN2</plasmid>
    </source>
</reference>
<keyword evidence="3" id="KW-1185">Reference proteome</keyword>
<sequence length="119" mass="12331">MIRKLLVASIAAAALLNVAACSFTQGVKPDASVNTSFVKGVSTLSDVEAKLGQPMKTVTNADGTTTATFHYGEAHLGALALVGVGAATGQDIITVVNFDKRGKFLTLTQETDNRKTSGF</sequence>
<evidence type="ECO:0000313" key="2">
    <source>
        <dbReference type="EMBL" id="ASW03638.1"/>
    </source>
</evidence>
<dbReference type="AlphaFoldDB" id="A0A248VXC0"/>
<protein>
    <recommendedName>
        <fullName evidence="4">Lipoprotein SmpA/OmlA domain-containing protein</fullName>
    </recommendedName>
</protein>
<keyword evidence="2" id="KW-0614">Plasmid</keyword>
<dbReference type="RefSeq" id="WP_095423454.1">
    <property type="nucleotide sequence ID" value="NZ_CP022992.1"/>
</dbReference>
<feature type="chain" id="PRO_5013258889" description="Lipoprotein SmpA/OmlA domain-containing protein" evidence="1">
    <location>
        <begin position="20"/>
        <end position="119"/>
    </location>
</feature>
<feature type="signal peptide" evidence="1">
    <location>
        <begin position="1"/>
        <end position="19"/>
    </location>
</feature>
<proteinExistence type="predicted"/>
<keyword evidence="1" id="KW-0732">Signal</keyword>
<gene>
    <name evidence="2" type="ORF">CJU94_36145</name>
</gene>
<dbReference type="EMBL" id="CP022992">
    <property type="protein sequence ID" value="ASW03638.1"/>
    <property type="molecule type" value="Genomic_DNA"/>
</dbReference>
<dbReference type="KEGG" id="parb:CJU94_36145"/>
<evidence type="ECO:0000313" key="3">
    <source>
        <dbReference type="Proteomes" id="UP000215158"/>
    </source>
</evidence>
<accession>A0A248VXC0</accession>
<geneLocation type="plasmid" evidence="2 3">
    <name>pBN2</name>
</geneLocation>
<name>A0A248VXC0_9BURK</name>
<organism evidence="2 3">
    <name type="scientific">Paraburkholderia aromaticivorans</name>
    <dbReference type="NCBI Taxonomy" id="2026199"/>
    <lineage>
        <taxon>Bacteria</taxon>
        <taxon>Pseudomonadati</taxon>
        <taxon>Pseudomonadota</taxon>
        <taxon>Betaproteobacteria</taxon>
        <taxon>Burkholderiales</taxon>
        <taxon>Burkholderiaceae</taxon>
        <taxon>Paraburkholderia</taxon>
    </lineage>
</organism>